<feature type="compositionally biased region" description="Basic and acidic residues" evidence="5">
    <location>
        <begin position="402"/>
        <end position="418"/>
    </location>
</feature>
<dbReference type="InterPro" id="IPR027266">
    <property type="entry name" value="TrmE/GcvT-like"/>
</dbReference>
<feature type="domain" description="GCVT N-terminal" evidence="6">
    <location>
        <begin position="10"/>
        <end position="266"/>
    </location>
</feature>
<evidence type="ECO:0000256" key="5">
    <source>
        <dbReference type="SAM" id="MobiDB-lite"/>
    </source>
</evidence>
<evidence type="ECO:0000256" key="2">
    <source>
        <dbReference type="ARBA" id="ARBA00022576"/>
    </source>
</evidence>
<sequence>MPERRTPLYDFHLRAARGMVRGGGDYMFPTSYTSAVEEHLGVRRNVGMQDLSSMGEIDVKGPGAERLLRRLLVNEVLDMQPGQLRYSTMCNEAGGIVDDVTVYKFGEEHFMVVASSGPRLKTYRWIRDHAAGSSAYVTDMTAGVALISVQGPRSRGFLRTLVEGADLDGLRFFRFCSCRIGEVEILLSRSGYTGELGYELYVPADQARPLWDLLLERGREFELKPYGVEAMQSLRIEKALPLYGPDISEEQTPFHVGLERWVRFDKPEFIGREALLRVQERGLERRWVGLVLESEVPASPGDGLYSIADVATFREIIETGAEAGEYEDALLPGDRRVGEVTSSAYGPSVKKMLALGYVDTAHAWPGSNLLVEIGGRPTPARVVSTPFFDPENARVRSTPLEDEGRTAEQALHEAETRRNLPLRQSVDGGGAGS</sequence>
<name>A0A510HE30_9ACTN</name>
<gene>
    <name evidence="8" type="ORF">RxyAA322_00440</name>
</gene>
<dbReference type="GO" id="GO:0008483">
    <property type="term" value="F:transaminase activity"/>
    <property type="evidence" value="ECO:0007669"/>
    <property type="project" value="UniProtKB-KW"/>
</dbReference>
<organism evidence="8 9">
    <name type="scientific">Rubrobacter xylanophilus</name>
    <dbReference type="NCBI Taxonomy" id="49319"/>
    <lineage>
        <taxon>Bacteria</taxon>
        <taxon>Bacillati</taxon>
        <taxon>Actinomycetota</taxon>
        <taxon>Rubrobacteria</taxon>
        <taxon>Rubrobacterales</taxon>
        <taxon>Rubrobacteraceae</taxon>
        <taxon>Rubrobacter</taxon>
    </lineage>
</organism>
<evidence type="ECO:0000256" key="1">
    <source>
        <dbReference type="ARBA" id="ARBA00008609"/>
    </source>
</evidence>
<evidence type="ECO:0000256" key="3">
    <source>
        <dbReference type="ARBA" id="ARBA00022679"/>
    </source>
</evidence>
<keyword evidence="9" id="KW-1185">Reference proteome</keyword>
<evidence type="ECO:0000256" key="4">
    <source>
        <dbReference type="PIRSR" id="PIRSR006487-1"/>
    </source>
</evidence>
<feature type="domain" description="Aminomethyltransferase C-terminal" evidence="7">
    <location>
        <begin position="327"/>
        <end position="389"/>
    </location>
</feature>
<comment type="similarity">
    <text evidence="1">Belongs to the GcvT family.</text>
</comment>
<reference evidence="8" key="1">
    <citation type="journal article" date="2019" name="Microbiol. Resour. Announc.">
        <title>Complete Genome Sequence of Rubrobacter xylanophilus Strain AA3-22, Isolated from Arima Onsen in Japan.</title>
        <authorList>
            <person name="Tomariguchi N."/>
            <person name="Miyazaki K."/>
        </authorList>
    </citation>
    <scope>NUCLEOTIDE SEQUENCE [LARGE SCALE GENOMIC DNA]</scope>
    <source>
        <strain evidence="8">AA3-22</strain>
    </source>
</reference>
<keyword evidence="3" id="KW-0808">Transferase</keyword>
<dbReference type="InterPro" id="IPR006222">
    <property type="entry name" value="GCVT_N"/>
</dbReference>
<dbReference type="SUPFAM" id="SSF103025">
    <property type="entry name" value="Folate-binding domain"/>
    <property type="match status" value="1"/>
</dbReference>
<evidence type="ECO:0000259" key="6">
    <source>
        <dbReference type="Pfam" id="PF01571"/>
    </source>
</evidence>
<dbReference type="Pfam" id="PF08669">
    <property type="entry name" value="GCV_T_C"/>
    <property type="match status" value="1"/>
</dbReference>
<keyword evidence="2" id="KW-0032">Aminotransferase</keyword>
<dbReference type="Proteomes" id="UP000318065">
    <property type="component" value="Chromosome"/>
</dbReference>
<evidence type="ECO:0000313" key="8">
    <source>
        <dbReference type="EMBL" id="BBL78190.1"/>
    </source>
</evidence>
<dbReference type="PIRSF" id="PIRSF006487">
    <property type="entry name" value="GcvT"/>
    <property type="match status" value="1"/>
</dbReference>
<proteinExistence type="inferred from homology"/>
<dbReference type="FunFam" id="3.30.70.1400:FF:000001">
    <property type="entry name" value="Aminomethyltransferase"/>
    <property type="match status" value="1"/>
</dbReference>
<dbReference type="EMBL" id="AP019791">
    <property type="protein sequence ID" value="BBL78190.1"/>
    <property type="molecule type" value="Genomic_DNA"/>
</dbReference>
<dbReference type="InterPro" id="IPR013977">
    <property type="entry name" value="GcvT_C"/>
</dbReference>
<dbReference type="RefSeq" id="WP_143526359.1">
    <property type="nucleotide sequence ID" value="NZ_AP019791.1"/>
</dbReference>
<dbReference type="PANTHER" id="PTHR43757">
    <property type="entry name" value="AMINOMETHYLTRANSFERASE"/>
    <property type="match status" value="1"/>
</dbReference>
<evidence type="ECO:0000259" key="7">
    <source>
        <dbReference type="Pfam" id="PF08669"/>
    </source>
</evidence>
<feature type="region of interest" description="Disordered" evidence="5">
    <location>
        <begin position="390"/>
        <end position="433"/>
    </location>
</feature>
<dbReference type="SUPFAM" id="SSF101790">
    <property type="entry name" value="Aminomethyltransferase beta-barrel domain"/>
    <property type="match status" value="1"/>
</dbReference>
<dbReference type="InterPro" id="IPR028896">
    <property type="entry name" value="GcvT/YgfZ/DmdA"/>
</dbReference>
<evidence type="ECO:0000313" key="9">
    <source>
        <dbReference type="Proteomes" id="UP000318065"/>
    </source>
</evidence>
<dbReference type="Pfam" id="PF01571">
    <property type="entry name" value="GCV_T"/>
    <property type="match status" value="1"/>
</dbReference>
<dbReference type="InterPro" id="IPR029043">
    <property type="entry name" value="GcvT/YgfZ_C"/>
</dbReference>
<protein>
    <submittedName>
        <fullName evidence="8">Glycine cleavage system protein T</fullName>
    </submittedName>
</protein>
<dbReference type="Gene3D" id="3.30.1360.120">
    <property type="entry name" value="Probable tRNA modification gtpase trme, domain 1"/>
    <property type="match status" value="1"/>
</dbReference>
<dbReference type="AlphaFoldDB" id="A0A510HE30"/>
<dbReference type="OrthoDB" id="9772660at2"/>
<dbReference type="PANTHER" id="PTHR43757:SF2">
    <property type="entry name" value="AMINOMETHYLTRANSFERASE, MITOCHONDRIAL"/>
    <property type="match status" value="1"/>
</dbReference>
<accession>A0A510HE30</accession>
<feature type="binding site" evidence="4">
    <location>
        <position position="199"/>
    </location>
    <ligand>
        <name>substrate</name>
    </ligand>
</feature>